<keyword evidence="3" id="KW-0677">Repeat</keyword>
<evidence type="ECO:0000259" key="7">
    <source>
        <dbReference type="SMART" id="SM00727"/>
    </source>
</evidence>
<dbReference type="Pfam" id="PF17830">
    <property type="entry name" value="STI1-HOP_DP"/>
    <property type="match status" value="1"/>
</dbReference>
<dbReference type="PANTHER" id="PTHR22904">
    <property type="entry name" value="TPR REPEAT CONTAINING PROTEIN"/>
    <property type="match status" value="1"/>
</dbReference>
<dbReference type="EMBL" id="JAXCGZ010021608">
    <property type="protein sequence ID" value="KAK7047514.1"/>
    <property type="molecule type" value="Genomic_DNA"/>
</dbReference>
<proteinExistence type="predicted"/>
<evidence type="ECO:0000256" key="2">
    <source>
        <dbReference type="ARBA" id="ARBA00022490"/>
    </source>
</evidence>
<evidence type="ECO:0000256" key="6">
    <source>
        <dbReference type="PROSITE-ProRule" id="PRU00339"/>
    </source>
</evidence>
<keyword evidence="4 6" id="KW-0802">TPR repeat</keyword>
<name>A0AAN8WM31_HALRR</name>
<dbReference type="GO" id="GO:0051879">
    <property type="term" value="F:Hsp90 protein binding"/>
    <property type="evidence" value="ECO:0007669"/>
    <property type="project" value="TreeGrafter"/>
</dbReference>
<sequence length="200" mass="22908">MELEKIIKEQERLAYIDPSKAEEEKENGNEFFKKGDYPSAIKHYTEAIKRNPEDPKLYSNRAACYTKLAEFNLGLKDCDECIRLDPNFIKGHIRKGKIYQGLKQFSKAQDAYQKAIDIDGNCQEALDGYRECMLAANSDPEEVRKRAMADPEVQQILKDPAMRMILEQMQSDPRALQDHLKNPDVAAKIQKLLQSGLISI</sequence>
<evidence type="ECO:0000256" key="5">
    <source>
        <dbReference type="ARBA" id="ARBA00026193"/>
    </source>
</evidence>
<comment type="caution">
    <text evidence="8">The sequence shown here is derived from an EMBL/GenBank/DDBJ whole genome shotgun (WGS) entry which is preliminary data.</text>
</comment>
<dbReference type="Pfam" id="PF13414">
    <property type="entry name" value="TPR_11"/>
    <property type="match status" value="1"/>
</dbReference>
<dbReference type="InterPro" id="IPR019734">
    <property type="entry name" value="TPR_rpt"/>
</dbReference>
<evidence type="ECO:0000313" key="8">
    <source>
        <dbReference type="EMBL" id="KAK7047514.1"/>
    </source>
</evidence>
<dbReference type="Gene3D" id="1.25.40.10">
    <property type="entry name" value="Tetratricopeptide repeat domain"/>
    <property type="match status" value="1"/>
</dbReference>
<dbReference type="Gene3D" id="1.10.260.100">
    <property type="match status" value="1"/>
</dbReference>
<evidence type="ECO:0000256" key="4">
    <source>
        <dbReference type="ARBA" id="ARBA00022803"/>
    </source>
</evidence>
<protein>
    <recommendedName>
        <fullName evidence="5">Stress-induced-phosphoprotein 1</fullName>
    </recommendedName>
</protein>
<evidence type="ECO:0000313" key="9">
    <source>
        <dbReference type="Proteomes" id="UP001381693"/>
    </source>
</evidence>
<dbReference type="InterPro" id="IPR006636">
    <property type="entry name" value="STI1_HS-bd"/>
</dbReference>
<evidence type="ECO:0000256" key="1">
    <source>
        <dbReference type="ARBA" id="ARBA00004496"/>
    </source>
</evidence>
<reference evidence="8 9" key="1">
    <citation type="submission" date="2023-11" db="EMBL/GenBank/DDBJ databases">
        <title>Halocaridina rubra genome assembly.</title>
        <authorList>
            <person name="Smith C."/>
        </authorList>
    </citation>
    <scope>NUCLEOTIDE SEQUENCE [LARGE SCALE GENOMIC DNA]</scope>
    <source>
        <strain evidence="8">EP-1</strain>
        <tissue evidence="8">Whole</tissue>
    </source>
</reference>
<dbReference type="GO" id="GO:0005737">
    <property type="term" value="C:cytoplasm"/>
    <property type="evidence" value="ECO:0007669"/>
    <property type="project" value="UniProtKB-SubCell"/>
</dbReference>
<dbReference type="SMART" id="SM00028">
    <property type="entry name" value="TPR"/>
    <property type="match status" value="3"/>
</dbReference>
<dbReference type="SMART" id="SM00727">
    <property type="entry name" value="STI1"/>
    <property type="match status" value="1"/>
</dbReference>
<feature type="repeat" description="TPR" evidence="6">
    <location>
        <begin position="21"/>
        <end position="54"/>
    </location>
</feature>
<evidence type="ECO:0000256" key="3">
    <source>
        <dbReference type="ARBA" id="ARBA00022737"/>
    </source>
</evidence>
<dbReference type="FunFam" id="1.25.40.10:FF:000027">
    <property type="entry name" value="stress-induced-phosphoprotein 1 isoform X1"/>
    <property type="match status" value="1"/>
</dbReference>
<dbReference type="AlphaFoldDB" id="A0AAN8WM31"/>
<dbReference type="InterPro" id="IPR013105">
    <property type="entry name" value="TPR_2"/>
</dbReference>
<dbReference type="PANTHER" id="PTHR22904:SF523">
    <property type="entry name" value="STRESS-INDUCED-PHOSPHOPROTEIN 1"/>
    <property type="match status" value="1"/>
</dbReference>
<organism evidence="8 9">
    <name type="scientific">Halocaridina rubra</name>
    <name type="common">Hawaiian red shrimp</name>
    <dbReference type="NCBI Taxonomy" id="373956"/>
    <lineage>
        <taxon>Eukaryota</taxon>
        <taxon>Metazoa</taxon>
        <taxon>Ecdysozoa</taxon>
        <taxon>Arthropoda</taxon>
        <taxon>Crustacea</taxon>
        <taxon>Multicrustacea</taxon>
        <taxon>Malacostraca</taxon>
        <taxon>Eumalacostraca</taxon>
        <taxon>Eucarida</taxon>
        <taxon>Decapoda</taxon>
        <taxon>Pleocyemata</taxon>
        <taxon>Caridea</taxon>
        <taxon>Atyoidea</taxon>
        <taxon>Atyidae</taxon>
        <taxon>Halocaridina</taxon>
    </lineage>
</organism>
<dbReference type="PROSITE" id="PS50005">
    <property type="entry name" value="TPR"/>
    <property type="match status" value="2"/>
</dbReference>
<dbReference type="InterPro" id="IPR011990">
    <property type="entry name" value="TPR-like_helical_dom_sf"/>
</dbReference>
<keyword evidence="2" id="KW-0963">Cytoplasm</keyword>
<dbReference type="Proteomes" id="UP001381693">
    <property type="component" value="Unassembled WGS sequence"/>
</dbReference>
<dbReference type="FunFam" id="1.10.260.100:FF:000002">
    <property type="entry name" value="Stress-induced-phosphoprotein 1 (Hsp70/Hsp90-organizing)"/>
    <property type="match status" value="1"/>
</dbReference>
<gene>
    <name evidence="8" type="primary">STIP1</name>
    <name evidence="8" type="ORF">SK128_028472</name>
</gene>
<comment type="subcellular location">
    <subcellularLocation>
        <location evidence="1">Cytoplasm</location>
    </subcellularLocation>
</comment>
<dbReference type="Pfam" id="PF07719">
    <property type="entry name" value="TPR_2"/>
    <property type="match status" value="1"/>
</dbReference>
<feature type="repeat" description="TPR" evidence="6">
    <location>
        <begin position="89"/>
        <end position="122"/>
    </location>
</feature>
<accession>A0AAN8WM31</accession>
<keyword evidence="9" id="KW-1185">Reference proteome</keyword>
<feature type="domain" description="STI1" evidence="7">
    <location>
        <begin position="150"/>
        <end position="189"/>
    </location>
</feature>
<dbReference type="InterPro" id="IPR041243">
    <property type="entry name" value="STI1/HOP_DP"/>
</dbReference>
<dbReference type="SUPFAM" id="SSF48452">
    <property type="entry name" value="TPR-like"/>
    <property type="match status" value="1"/>
</dbReference>
<feature type="non-terminal residue" evidence="8">
    <location>
        <position position="200"/>
    </location>
</feature>